<evidence type="ECO:0000256" key="1">
    <source>
        <dbReference type="SAM" id="MobiDB-lite"/>
    </source>
</evidence>
<dbReference type="GeneID" id="23616457"/>
<gene>
    <name evidence="2" type="ORF">F751_5066</name>
</gene>
<evidence type="ECO:0000313" key="3">
    <source>
        <dbReference type="Proteomes" id="UP000028924"/>
    </source>
</evidence>
<dbReference type="AlphaFoldDB" id="A0A087SES0"/>
<feature type="region of interest" description="Disordered" evidence="1">
    <location>
        <begin position="1"/>
        <end position="34"/>
    </location>
</feature>
<dbReference type="EMBL" id="KL662106">
    <property type="protein sequence ID" value="KFM24224.1"/>
    <property type="molecule type" value="Genomic_DNA"/>
</dbReference>
<protein>
    <submittedName>
        <fullName evidence="2">Uncharacterized protein</fullName>
    </submittedName>
</protein>
<accession>A0A087SES0</accession>
<evidence type="ECO:0000313" key="2">
    <source>
        <dbReference type="EMBL" id="KFM24224.1"/>
    </source>
</evidence>
<proteinExistence type="predicted"/>
<keyword evidence="3" id="KW-1185">Reference proteome</keyword>
<name>A0A087SES0_AUXPR</name>
<dbReference type="RefSeq" id="XP_011397111.1">
    <property type="nucleotide sequence ID" value="XM_011398809.1"/>
</dbReference>
<dbReference type="KEGG" id="apro:F751_5066"/>
<organism evidence="2 3">
    <name type="scientific">Auxenochlorella protothecoides</name>
    <name type="common">Green microalga</name>
    <name type="synonym">Chlorella protothecoides</name>
    <dbReference type="NCBI Taxonomy" id="3075"/>
    <lineage>
        <taxon>Eukaryota</taxon>
        <taxon>Viridiplantae</taxon>
        <taxon>Chlorophyta</taxon>
        <taxon>core chlorophytes</taxon>
        <taxon>Trebouxiophyceae</taxon>
        <taxon>Chlorellales</taxon>
        <taxon>Chlorellaceae</taxon>
        <taxon>Auxenochlorella</taxon>
    </lineage>
</organism>
<sequence>MRWRPPPLSGWRATAWRRPRAPPRLTPGQSRNHAWSKGGRVWVWSISTRPCGRTSAGTMCARCEICTHSNRQIGPRQGGCMERPKHCLWSELVS</sequence>
<reference evidence="2 3" key="1">
    <citation type="journal article" date="2014" name="BMC Genomics">
        <title>Oil accumulation mechanisms of the oleaginous microalga Chlorella protothecoides revealed through its genome, transcriptomes, and proteomes.</title>
        <authorList>
            <person name="Gao C."/>
            <person name="Wang Y."/>
            <person name="Shen Y."/>
            <person name="Yan D."/>
            <person name="He X."/>
            <person name="Dai J."/>
            <person name="Wu Q."/>
        </authorList>
    </citation>
    <scope>NUCLEOTIDE SEQUENCE [LARGE SCALE GENOMIC DNA]</scope>
    <source>
        <strain evidence="2 3">0710</strain>
    </source>
</reference>
<dbReference type="Proteomes" id="UP000028924">
    <property type="component" value="Unassembled WGS sequence"/>
</dbReference>